<reference evidence="1 2" key="1">
    <citation type="journal article" date="2020" name="J Geophys Res Biogeosci">
        <title>Magnetotaxis as an Adaptation to Enable Bacterial Shuttling of Microbial Sulfur and Sulfur Cycling Across Aquatic Oxic#Anoxic Interfaces.</title>
        <authorList>
            <person name="Li J."/>
            <person name="Liu P."/>
            <person name="Wang J."/>
            <person name="Roberts A.P."/>
            <person name="Pan Y."/>
        </authorList>
    </citation>
    <scope>NUCLEOTIDE SEQUENCE [LARGE SCALE GENOMIC DNA]</scope>
    <source>
        <strain evidence="1 2">MYR-1_YQ</strain>
    </source>
</reference>
<dbReference type="EMBL" id="JABXWD010000340">
    <property type="protein sequence ID" value="MBV6342780.1"/>
    <property type="molecule type" value="Genomic_DNA"/>
</dbReference>
<name>A0ABS6S1R7_9BACT</name>
<evidence type="ECO:0000313" key="2">
    <source>
        <dbReference type="Proteomes" id="UP001196980"/>
    </source>
</evidence>
<dbReference type="RefSeq" id="WP_218253393.1">
    <property type="nucleotide sequence ID" value="NZ_JABXWD010000340.1"/>
</dbReference>
<gene>
    <name evidence="1" type="ORF">HWQ67_14430</name>
</gene>
<organism evidence="1 2">
    <name type="scientific">Candidatus Magnetobacterium casense</name>
    <dbReference type="NCBI Taxonomy" id="1455061"/>
    <lineage>
        <taxon>Bacteria</taxon>
        <taxon>Pseudomonadati</taxon>
        <taxon>Nitrospirota</taxon>
        <taxon>Thermodesulfovibrionia</taxon>
        <taxon>Thermodesulfovibrionales</taxon>
        <taxon>Candidatus Magnetobacteriaceae</taxon>
        <taxon>Candidatus Magnetobacterium</taxon>
    </lineage>
</organism>
<proteinExistence type="predicted"/>
<evidence type="ECO:0000313" key="1">
    <source>
        <dbReference type="EMBL" id="MBV6342780.1"/>
    </source>
</evidence>
<accession>A0ABS6S1R7</accession>
<dbReference type="Proteomes" id="UP001196980">
    <property type="component" value="Unassembled WGS sequence"/>
</dbReference>
<protein>
    <submittedName>
        <fullName evidence="1">Uncharacterized protein</fullName>
    </submittedName>
</protein>
<comment type="caution">
    <text evidence="1">The sequence shown here is derived from an EMBL/GenBank/DDBJ whole genome shotgun (WGS) entry which is preliminary data.</text>
</comment>
<sequence length="103" mass="11696">MKEYFIVANSFAALFFSDTTVKFVMGSSPEEAMEIFVKNYSHPCGLYAANLYKNSNEYHKGNKPLVRWMSNEAIFKDRKTGSIYKKGLGKISIENPKQGKIVT</sequence>
<keyword evidence="2" id="KW-1185">Reference proteome</keyword>